<dbReference type="Proteomes" id="UP000255425">
    <property type="component" value="Unassembled WGS sequence"/>
</dbReference>
<reference evidence="1 2" key="1">
    <citation type="submission" date="2018-06" db="EMBL/GenBank/DDBJ databases">
        <authorList>
            <consortium name="Pathogen Informatics"/>
            <person name="Doyle S."/>
        </authorList>
    </citation>
    <scope>NUCLEOTIDE SEQUENCE [LARGE SCALE GENOMIC DNA]</scope>
    <source>
        <strain evidence="1 2">NCTC11807</strain>
    </source>
</reference>
<gene>
    <name evidence="1" type="ORF">NCTC11807_00318</name>
</gene>
<dbReference type="RefSeq" id="WP_115312559.1">
    <property type="nucleotide sequence ID" value="NZ_CP066042.1"/>
</dbReference>
<dbReference type="EMBL" id="UHDZ01000001">
    <property type="protein sequence ID" value="SUM67843.1"/>
    <property type="molecule type" value="Genomic_DNA"/>
</dbReference>
<name>A0A380GZD2_9STAP</name>
<evidence type="ECO:0000313" key="2">
    <source>
        <dbReference type="Proteomes" id="UP000255425"/>
    </source>
</evidence>
<dbReference type="AlphaFoldDB" id="A0A380GZD2"/>
<organism evidence="1 2">
    <name type="scientific">Staphylococcus saccharolyticus</name>
    <dbReference type="NCBI Taxonomy" id="33028"/>
    <lineage>
        <taxon>Bacteria</taxon>
        <taxon>Bacillati</taxon>
        <taxon>Bacillota</taxon>
        <taxon>Bacilli</taxon>
        <taxon>Bacillales</taxon>
        <taxon>Staphylococcaceae</taxon>
        <taxon>Staphylococcus</taxon>
    </lineage>
</organism>
<dbReference type="GeneID" id="63935175"/>
<sequence length="117" mass="13366">MKLNEDNFNLLIQSVSELSGMIGENQFETKSVSLLCLQMNYGIRFFEKTMVQFSKYVSDHDSSDIKFRDLSAIIDNNLPKDSLISPIVRFQIISGFANDYFSELIPIVNDMQQNIAS</sequence>
<accession>A0A380GZD2</accession>
<keyword evidence="2" id="KW-1185">Reference proteome</keyword>
<protein>
    <submittedName>
        <fullName evidence="1">Uncharacterized protein</fullName>
    </submittedName>
</protein>
<proteinExistence type="predicted"/>
<evidence type="ECO:0000313" key="1">
    <source>
        <dbReference type="EMBL" id="SUM67843.1"/>
    </source>
</evidence>